<name>A0A0K9YMV5_9BACL</name>
<organism evidence="2 3">
    <name type="scientific">Brevibacillus reuszeri</name>
    <dbReference type="NCBI Taxonomy" id="54915"/>
    <lineage>
        <taxon>Bacteria</taxon>
        <taxon>Bacillati</taxon>
        <taxon>Bacillota</taxon>
        <taxon>Bacilli</taxon>
        <taxon>Bacillales</taxon>
        <taxon>Paenibacillaceae</taxon>
        <taxon>Brevibacillus</taxon>
    </lineage>
</organism>
<dbReference type="Proteomes" id="UP000319578">
    <property type="component" value="Unassembled WGS sequence"/>
</dbReference>
<dbReference type="EMBL" id="BJON01000020">
    <property type="protein sequence ID" value="GED71198.1"/>
    <property type="molecule type" value="Genomic_DNA"/>
</dbReference>
<dbReference type="AlphaFoldDB" id="A0A0K9YMV5"/>
<dbReference type="OrthoDB" id="2477771at2"/>
<evidence type="ECO:0000313" key="3">
    <source>
        <dbReference type="Proteomes" id="UP000036834"/>
    </source>
</evidence>
<reference evidence="1 4" key="3">
    <citation type="submission" date="2019-06" db="EMBL/GenBank/DDBJ databases">
        <title>Whole genome shotgun sequence of Brevibacillus reuszeri NBRC 15719.</title>
        <authorList>
            <person name="Hosoyama A."/>
            <person name="Uohara A."/>
            <person name="Ohji S."/>
            <person name="Ichikawa N."/>
        </authorList>
    </citation>
    <scope>NUCLEOTIDE SEQUENCE [LARGE SCALE GENOMIC DNA]</scope>
    <source>
        <strain evidence="1 4">NBRC 15719</strain>
    </source>
</reference>
<proteinExistence type="predicted"/>
<dbReference type="RefSeq" id="WP_049741523.1">
    <property type="nucleotide sequence ID" value="NZ_BJON01000020.1"/>
</dbReference>
<accession>A0A0K9YMV5</accession>
<dbReference type="Proteomes" id="UP000036834">
    <property type="component" value="Unassembled WGS sequence"/>
</dbReference>
<protein>
    <submittedName>
        <fullName evidence="2">Uncharacterized protein</fullName>
    </submittedName>
</protein>
<comment type="caution">
    <text evidence="2">The sequence shown here is derived from an EMBL/GenBank/DDBJ whole genome shotgun (WGS) entry which is preliminary data.</text>
</comment>
<dbReference type="PATRIC" id="fig|54915.3.peg.4564"/>
<reference evidence="3" key="1">
    <citation type="submission" date="2015-07" db="EMBL/GenBank/DDBJ databases">
        <title>Genome sequencing project for genomic taxonomy and phylogenomics of Bacillus-like bacteria.</title>
        <authorList>
            <person name="Liu B."/>
            <person name="Wang J."/>
            <person name="Zhu Y."/>
            <person name="Liu G."/>
            <person name="Chen Q."/>
            <person name="Chen Z."/>
            <person name="Lan J."/>
            <person name="Che J."/>
            <person name="Ge C."/>
            <person name="Shi H."/>
            <person name="Pan Z."/>
            <person name="Liu X."/>
        </authorList>
    </citation>
    <scope>NUCLEOTIDE SEQUENCE [LARGE SCALE GENOMIC DNA]</scope>
    <source>
        <strain evidence="3">DSM 9887</strain>
    </source>
</reference>
<dbReference type="EMBL" id="LGIQ01000011">
    <property type="protein sequence ID" value="KNB69500.1"/>
    <property type="molecule type" value="Genomic_DNA"/>
</dbReference>
<sequence>MNASILLISFNEELSDDTLTINDINQLITHISNQNGANLKNPAINQSIEWDTSNPGNPVLKIHMGYNPETWHTGFTYKVKFVSGAVKDMSGNITYETPFSSEF</sequence>
<keyword evidence="4" id="KW-1185">Reference proteome</keyword>
<reference evidence="2" key="2">
    <citation type="submission" date="2015-07" db="EMBL/GenBank/DDBJ databases">
        <title>MeaNS - Measles Nucleotide Surveillance Program.</title>
        <authorList>
            <person name="Tran T."/>
            <person name="Druce J."/>
        </authorList>
    </citation>
    <scope>NUCLEOTIDE SEQUENCE</scope>
    <source>
        <strain evidence="2">DSM 9887</strain>
    </source>
</reference>
<evidence type="ECO:0000313" key="4">
    <source>
        <dbReference type="Proteomes" id="UP000319578"/>
    </source>
</evidence>
<evidence type="ECO:0000313" key="2">
    <source>
        <dbReference type="EMBL" id="KNB69500.1"/>
    </source>
</evidence>
<gene>
    <name evidence="2" type="ORF">ADS79_26915</name>
    <name evidence="1" type="ORF">BRE01_49000</name>
</gene>
<evidence type="ECO:0000313" key="1">
    <source>
        <dbReference type="EMBL" id="GED71198.1"/>
    </source>
</evidence>